<dbReference type="KEGG" id="fcj:RN605_02905"/>
<evidence type="ECO:0000256" key="2">
    <source>
        <dbReference type="SAM" id="SignalP"/>
    </source>
</evidence>
<dbReference type="Proteomes" id="UP001304515">
    <property type="component" value="Chromosome"/>
</dbReference>
<feature type="chain" id="PRO_5044705481" evidence="2">
    <location>
        <begin position="20"/>
        <end position="344"/>
    </location>
</feature>
<sequence>MKTKLLFTFFLLTTLNALAQEFKKPVDYLTYINKEQELISRSTWKYTSAVAHSKSARRIDNTRKQLVKSIQSSKKKITDIKNGYNGDKEYQTQTIQYLDFCEKNINEEYDKIINMQEVAEQSYDAMEAYLMARDLVNKKLDEENEKAILAFNNFAQKYNITVNNQETELSRKIKLSGEVFDYHTALYLLFFKTNITDINLSLAIERKDLGAIQQNGSALLQYAEEGLEKLKLIKPYGNDNSMVLATKKCLEFYKKEAEVYVPKIIDFYMFNEKFENAKKSLENKTNKDKTKEEIDNYNAMVKQVNKEIDNFNKTNTANFQEKNNLLNTWNTTGENFISKYVPAE</sequence>
<organism evidence="4 5">
    <name type="scientific">Flavobacterium capsici</name>
    <dbReference type="NCBI Taxonomy" id="3075618"/>
    <lineage>
        <taxon>Bacteria</taxon>
        <taxon>Pseudomonadati</taxon>
        <taxon>Bacteroidota</taxon>
        <taxon>Flavobacteriia</taxon>
        <taxon>Flavobacteriales</taxon>
        <taxon>Flavobacteriaceae</taxon>
        <taxon>Flavobacterium</taxon>
    </lineage>
</organism>
<dbReference type="RefSeq" id="WP_313322049.1">
    <property type="nucleotide sequence ID" value="NZ_CP134878.1"/>
</dbReference>
<dbReference type="EMBL" id="CP134890">
    <property type="protein sequence ID" value="WNM22319.1"/>
    <property type="molecule type" value="Genomic_DNA"/>
</dbReference>
<dbReference type="EMBL" id="CP134878">
    <property type="protein sequence ID" value="WNM18268.1"/>
    <property type="molecule type" value="Genomic_DNA"/>
</dbReference>
<reference evidence="4 5" key="1">
    <citation type="submission" date="2023-09" db="EMBL/GenBank/DDBJ databases">
        <title>Flavobacterium sp. a novel bacteria isolate from Pepper rhizosphere.</title>
        <authorList>
            <person name="Peng Y."/>
            <person name="Lee J."/>
        </authorList>
    </citation>
    <scope>NUCLEOTIDE SEQUENCE [LARGE SCALE GENOMIC DNA]</scope>
    <source>
        <strain evidence="3">PMR2A8</strain>
        <strain evidence="4 5">PMTSA4</strain>
    </source>
</reference>
<keyword evidence="2" id="KW-0732">Signal</keyword>
<evidence type="ECO:0000256" key="1">
    <source>
        <dbReference type="SAM" id="Coils"/>
    </source>
</evidence>
<proteinExistence type="predicted"/>
<evidence type="ECO:0000313" key="3">
    <source>
        <dbReference type="EMBL" id="WNM18268.1"/>
    </source>
</evidence>
<accession>A0AA96J2H7</accession>
<evidence type="ECO:0000313" key="4">
    <source>
        <dbReference type="EMBL" id="WNM22319.1"/>
    </source>
</evidence>
<keyword evidence="1" id="KW-0175">Coiled coil</keyword>
<dbReference type="AlphaFoldDB" id="A0AA96JB61"/>
<accession>A0AA96JB61</accession>
<evidence type="ECO:0000313" key="5">
    <source>
        <dbReference type="Proteomes" id="UP001304515"/>
    </source>
</evidence>
<feature type="coiled-coil region" evidence="1">
    <location>
        <begin position="271"/>
        <end position="314"/>
    </location>
</feature>
<protein>
    <submittedName>
        <fullName evidence="4">Uncharacterized protein</fullName>
    </submittedName>
</protein>
<feature type="signal peptide" evidence="2">
    <location>
        <begin position="1"/>
        <end position="19"/>
    </location>
</feature>
<name>A0AA96JB61_9FLAO</name>
<gene>
    <name evidence="4" type="ORF">RN605_02905</name>
    <name evidence="3" type="ORF">RN608_09605</name>
</gene>
<keyword evidence="5" id="KW-1185">Reference proteome</keyword>